<comment type="cofactor">
    <cofactor evidence="1">
        <name>Mn(2+)</name>
        <dbReference type="ChEBI" id="CHEBI:29035"/>
    </cofactor>
</comment>
<dbReference type="EMBL" id="DTCA01000139">
    <property type="protein sequence ID" value="HGM07662.1"/>
    <property type="molecule type" value="Genomic_DNA"/>
</dbReference>
<evidence type="ECO:0000256" key="3">
    <source>
        <dbReference type="ARBA" id="ARBA00012768"/>
    </source>
</evidence>
<comment type="similarity">
    <text evidence="2 13">Belongs to the CRISPR-associated exonuclease Cas4 family.</text>
</comment>
<dbReference type="GO" id="GO:0051536">
    <property type="term" value="F:iron-sulfur cluster binding"/>
    <property type="evidence" value="ECO:0007669"/>
    <property type="project" value="UniProtKB-KW"/>
</dbReference>
<accession>A0A7C4D2D2</accession>
<evidence type="ECO:0000256" key="13">
    <source>
        <dbReference type="RuleBase" id="RU365022"/>
    </source>
</evidence>
<dbReference type="GO" id="GO:0046872">
    <property type="term" value="F:metal ion binding"/>
    <property type="evidence" value="ECO:0007669"/>
    <property type="project" value="UniProtKB-KW"/>
</dbReference>
<dbReference type="NCBIfam" id="TIGR00372">
    <property type="entry name" value="cas4"/>
    <property type="match status" value="1"/>
</dbReference>
<keyword evidence="8 13" id="KW-0269">Exonuclease</keyword>
<evidence type="ECO:0000313" key="15">
    <source>
        <dbReference type="EMBL" id="HGM07662.1"/>
    </source>
</evidence>
<dbReference type="Pfam" id="PF12705">
    <property type="entry name" value="PDDEXK_1"/>
    <property type="match status" value="1"/>
</dbReference>
<protein>
    <recommendedName>
        <fullName evidence="4 13">CRISPR-associated exonuclease Cas4</fullName>
        <ecNumber evidence="3 13">3.1.12.1</ecNumber>
    </recommendedName>
</protein>
<evidence type="ECO:0000256" key="8">
    <source>
        <dbReference type="ARBA" id="ARBA00022839"/>
    </source>
</evidence>
<dbReference type="InterPro" id="IPR013343">
    <property type="entry name" value="CRISPR-assoc_prot_Cas4"/>
</dbReference>
<dbReference type="Gene3D" id="3.90.320.10">
    <property type="match status" value="1"/>
</dbReference>
<name>A0A7C4D2D2_9CREN</name>
<keyword evidence="6 13" id="KW-0479">Metal-binding</keyword>
<dbReference type="AlphaFoldDB" id="A0A7C4D2D2"/>
<evidence type="ECO:0000259" key="14">
    <source>
        <dbReference type="Pfam" id="PF12705"/>
    </source>
</evidence>
<comment type="function">
    <text evidence="13">CRISPR (clustered regularly interspaced short palindromic repeat) is an adaptive immune system that provides protection against mobile genetic elements (viruses, transposable elements and conjugative plasmids). CRISPR clusters contain sequences complementary to antecedent mobile elements and target invading nucleic acids. CRISPR clusters are transcribed and processed into CRISPR RNA (crRNA).</text>
</comment>
<dbReference type="PANTHER" id="PTHR36531">
    <property type="entry name" value="CRISPR-ASSOCIATED EXONUCLEASE CAS4"/>
    <property type="match status" value="1"/>
</dbReference>
<keyword evidence="12 13" id="KW-0464">Manganese</keyword>
<dbReference type="GO" id="GO:0004527">
    <property type="term" value="F:exonuclease activity"/>
    <property type="evidence" value="ECO:0007669"/>
    <property type="project" value="UniProtKB-KW"/>
</dbReference>
<evidence type="ECO:0000256" key="2">
    <source>
        <dbReference type="ARBA" id="ARBA00009189"/>
    </source>
</evidence>
<dbReference type="InterPro" id="IPR038726">
    <property type="entry name" value="PDDEXK_AddAB-type"/>
</dbReference>
<keyword evidence="11 13" id="KW-0051">Antiviral defense</keyword>
<gene>
    <name evidence="15" type="primary">cas4</name>
    <name evidence="15" type="ORF">ENU31_04550</name>
</gene>
<organism evidence="15">
    <name type="scientific">Ignisphaera aggregans</name>
    <dbReference type="NCBI Taxonomy" id="334771"/>
    <lineage>
        <taxon>Archaea</taxon>
        <taxon>Thermoproteota</taxon>
        <taxon>Thermoprotei</taxon>
        <taxon>Desulfurococcales</taxon>
        <taxon>Desulfurococcaceae</taxon>
        <taxon>Ignisphaera</taxon>
    </lineage>
</organism>
<dbReference type="EC" id="3.1.12.1" evidence="3 13"/>
<dbReference type="InterPro" id="IPR051827">
    <property type="entry name" value="Cas4_exonuclease"/>
</dbReference>
<comment type="caution">
    <text evidence="15">The sequence shown here is derived from an EMBL/GenBank/DDBJ whole genome shotgun (WGS) entry which is preliminary data.</text>
</comment>
<comment type="cofactor">
    <cofactor evidence="13">
        <name>iron-sulfur cluster</name>
        <dbReference type="ChEBI" id="CHEBI:30408"/>
    </cofactor>
</comment>
<evidence type="ECO:0000256" key="10">
    <source>
        <dbReference type="ARBA" id="ARBA00023014"/>
    </source>
</evidence>
<evidence type="ECO:0000256" key="11">
    <source>
        <dbReference type="ARBA" id="ARBA00023118"/>
    </source>
</evidence>
<dbReference type="InterPro" id="IPR011604">
    <property type="entry name" value="PDDEXK-like_dom_sf"/>
</dbReference>
<evidence type="ECO:0000256" key="9">
    <source>
        <dbReference type="ARBA" id="ARBA00023004"/>
    </source>
</evidence>
<dbReference type="GO" id="GO:0051607">
    <property type="term" value="P:defense response to virus"/>
    <property type="evidence" value="ECO:0007669"/>
    <property type="project" value="UniProtKB-KW"/>
</dbReference>
<dbReference type="PANTHER" id="PTHR36531:SF2">
    <property type="entry name" value="CRISPR-ASSOCIATED EXONUCLEASE CAS4"/>
    <property type="match status" value="1"/>
</dbReference>
<feature type="domain" description="PD-(D/E)XK endonuclease-like" evidence="14">
    <location>
        <begin position="86"/>
        <end position="202"/>
    </location>
</feature>
<keyword evidence="9 13" id="KW-0408">Iron</keyword>
<keyword evidence="5 13" id="KW-0540">Nuclease</keyword>
<evidence type="ECO:0000256" key="12">
    <source>
        <dbReference type="ARBA" id="ARBA00023211"/>
    </source>
</evidence>
<comment type="cofactor">
    <cofactor evidence="13">
        <name>Mg(2+)</name>
        <dbReference type="ChEBI" id="CHEBI:18420"/>
    </cofactor>
    <cofactor evidence="13">
        <name>Mn(2+)</name>
        <dbReference type="ChEBI" id="CHEBI:29035"/>
    </cofactor>
    <text evidence="13">Mg(2+) or Mn(2+) required for ssDNA cleavage activity.</text>
</comment>
<evidence type="ECO:0000256" key="6">
    <source>
        <dbReference type="ARBA" id="ARBA00022723"/>
    </source>
</evidence>
<keyword evidence="7 13" id="KW-0378">Hydrolase</keyword>
<proteinExistence type="inferred from homology"/>
<reference evidence="15" key="1">
    <citation type="journal article" date="2020" name="mSystems">
        <title>Genome- and Community-Level Interaction Insights into Carbon Utilization and Element Cycling Functions of Hydrothermarchaeota in Hydrothermal Sediment.</title>
        <authorList>
            <person name="Zhou Z."/>
            <person name="Liu Y."/>
            <person name="Xu W."/>
            <person name="Pan J."/>
            <person name="Luo Z.H."/>
            <person name="Li M."/>
        </authorList>
    </citation>
    <scope>NUCLEOTIDE SEQUENCE [LARGE SCALE GENOMIC DNA]</scope>
    <source>
        <strain evidence="15">SpSt-658</strain>
    </source>
</reference>
<keyword evidence="10 13" id="KW-0411">Iron-sulfur</keyword>
<sequence length="213" mass="24652">MSNLSIVDIIYKWRITENMKRIEKKLDNELYVTDLVYCPMKYRYQKIYKELAISSAVNPTTILGEFSHYGVEKFLIETLGHDNIKTEVEYEKSIDVDGITYMISGRIDVIVGDYIVEIKTSRFDISIPQNHHVLQTRIYLWLTGFKKALLLYITSSRVAEYVVDKPVTEGEVSDLIRSTLSGSPAPRYLWECSYCAYSILCPNKKHTSNPNEQ</sequence>
<evidence type="ECO:0000256" key="5">
    <source>
        <dbReference type="ARBA" id="ARBA00022722"/>
    </source>
</evidence>
<evidence type="ECO:0000256" key="1">
    <source>
        <dbReference type="ARBA" id="ARBA00001936"/>
    </source>
</evidence>
<evidence type="ECO:0000256" key="7">
    <source>
        <dbReference type="ARBA" id="ARBA00022801"/>
    </source>
</evidence>
<evidence type="ECO:0000256" key="4">
    <source>
        <dbReference type="ARBA" id="ARBA00020049"/>
    </source>
</evidence>